<evidence type="ECO:0000313" key="3">
    <source>
        <dbReference type="EMBL" id="GMI40468.1"/>
    </source>
</evidence>
<keyword evidence="2" id="KW-0732">Signal</keyword>
<evidence type="ECO:0000313" key="4">
    <source>
        <dbReference type="Proteomes" id="UP001165060"/>
    </source>
</evidence>
<gene>
    <name evidence="3" type="ORF">TeGR_g10818</name>
</gene>
<feature type="chain" id="PRO_5045591998" evidence="2">
    <location>
        <begin position="18"/>
        <end position="164"/>
    </location>
</feature>
<feature type="signal peptide" evidence="2">
    <location>
        <begin position="1"/>
        <end position="17"/>
    </location>
</feature>
<sequence length="164" mass="17765">MPRLLSLLLLLLPFAAAQIPCDDEYGRSCPSHSPDTVGSCLSALPPSSLSAACLSYMSTMSSCAPDLSSLCAPRDAGAFTGEALSCLTEWTKPDQLSAECKGALPGPKEEGKPREKSEAEERKAKRRRRKREAAAKLAKDQHPQNPDKKKKEGGGERRKIKKEL</sequence>
<feature type="compositionally biased region" description="Basic and acidic residues" evidence="1">
    <location>
        <begin position="107"/>
        <end position="123"/>
    </location>
</feature>
<name>A0ABQ6N5G7_9STRA</name>
<proteinExistence type="predicted"/>
<protein>
    <submittedName>
        <fullName evidence="3">Uncharacterized protein</fullName>
    </submittedName>
</protein>
<dbReference type="Proteomes" id="UP001165060">
    <property type="component" value="Unassembled WGS sequence"/>
</dbReference>
<comment type="caution">
    <text evidence="3">The sequence shown here is derived from an EMBL/GenBank/DDBJ whole genome shotgun (WGS) entry which is preliminary data.</text>
</comment>
<evidence type="ECO:0000256" key="1">
    <source>
        <dbReference type="SAM" id="MobiDB-lite"/>
    </source>
</evidence>
<evidence type="ECO:0000256" key="2">
    <source>
        <dbReference type="SAM" id="SignalP"/>
    </source>
</evidence>
<reference evidence="3 4" key="1">
    <citation type="journal article" date="2023" name="Commun. Biol.">
        <title>Genome analysis of Parmales, the sister group of diatoms, reveals the evolutionary specialization of diatoms from phago-mixotrophs to photoautotrophs.</title>
        <authorList>
            <person name="Ban H."/>
            <person name="Sato S."/>
            <person name="Yoshikawa S."/>
            <person name="Yamada K."/>
            <person name="Nakamura Y."/>
            <person name="Ichinomiya M."/>
            <person name="Sato N."/>
            <person name="Blanc-Mathieu R."/>
            <person name="Endo H."/>
            <person name="Kuwata A."/>
            <person name="Ogata H."/>
        </authorList>
    </citation>
    <scope>NUCLEOTIDE SEQUENCE [LARGE SCALE GENOMIC DNA]</scope>
</reference>
<keyword evidence="4" id="KW-1185">Reference proteome</keyword>
<organism evidence="3 4">
    <name type="scientific">Tetraparma gracilis</name>
    <dbReference type="NCBI Taxonomy" id="2962635"/>
    <lineage>
        <taxon>Eukaryota</taxon>
        <taxon>Sar</taxon>
        <taxon>Stramenopiles</taxon>
        <taxon>Ochrophyta</taxon>
        <taxon>Bolidophyceae</taxon>
        <taxon>Parmales</taxon>
        <taxon>Triparmaceae</taxon>
        <taxon>Tetraparma</taxon>
    </lineage>
</organism>
<accession>A0ABQ6N5G7</accession>
<dbReference type="EMBL" id="BRYB01000937">
    <property type="protein sequence ID" value="GMI40468.1"/>
    <property type="molecule type" value="Genomic_DNA"/>
</dbReference>
<feature type="compositionally biased region" description="Basic and acidic residues" evidence="1">
    <location>
        <begin position="132"/>
        <end position="164"/>
    </location>
</feature>
<feature type="region of interest" description="Disordered" evidence="1">
    <location>
        <begin position="97"/>
        <end position="164"/>
    </location>
</feature>